<sequence>MFETFLLTVLCSTLSLADYNYTTPGWCKNDNSIYYDYNKGVCTLRGWNIISNDDSSVQQDNITFTLQADSVMVFNSASLKSDAIYLYTRHFKFDNGNKMNSLLFVNRDKPEQNIIHDTNRPNGLYIGIGCYDWVTPKNVACRTTAYENARTIVDIHYNGVLLYSDINEKFILNIWRYSNQTNPVQLYIEGDVSQDVTVQLKNFPSRNDYNKANYIFTGKNIYNINLLNGSNQYITRACTRNAISRFILLSSNNPVIDCDCIPDNATVATAFNYPDCQYNNSYFVINLSKLEATNNIVTTIFEQSIWYSLYVNVRIQYLITSTNDTLSFNIITVRENTNVLFNTMVQTDTIEITGSANFTFAKGVDVTTIIITNNTADKFVLFYVHEEFTIPDGVDRCGYRVIKSDTPNRSTLCSCTFDSNGYDSFDCSLNIYKSGMYLTIDSTNYRTVTQETWIDIIQNQELTIPQGTSLLATHCTFPYKMDVFGNINCLFVSLSELSNVTLKNGSSFNVNSLTFTKTSEFINENGIIKIESGSLFDTKSSTITIEYFNDVCVDLISFKEQKMISFTHGNYYNNKLLRVCGGTDTNKIICKMSGEKISESSSFIYPMHCPIYTNSSLFKVESEKLTIDRAYNGYFELETPILSLSNKMNNQNIQIMDNSLITKSVLHFTDDSLETTIDTLDYKEKLLISNKFKFGDTSKNTQLDKSNHRIKSATQVISVSESNICKAYYLINKDGISTKQCLICDELLYNGNCYHREECITTTNMSICEECQPTYEVVKSGCLSCRSKCRRCVSGTCIQCMDGYGFNETNECLLNGDNIENFNNKVLYCKPTFYFKKTKCDYCGDNCASCYYDMIIDKPICTICTSPFVLENDTCILENVGGVDIIRNTQITSCKRGFYILDGKCIGCHSFGESCKYCNSKQCLQCVGGNVDAEGKCQTTEISKCVPSTNTYCTKCVSTKDYISNSKCVENELNCSVVKFDGSKCDICSNSLLLLNGKCIKRVDNSTECDFWRETEDVCLRCELGKYYEPTSLSCDNCSTNCLNCFNSTKCLGCEEGYLLANGSCTIYEAVSSHCIKVVPLSSFCAICEGMYYRTNEGVCEKCISNCDECISGDRCTICGTNFYLLSNATKCVSFDALTNCDIKTSRGCSYCSSGYYLEEQTCFKCDQKTTFCEKCSQSGRCNLCVQNYILKNDECVSKIDVDNCVEVSNSKCVKCTFWHVPTDEGTGCKTHVVWWVLFIVIVIFLIFILLIIFAIFRLNLLIIKMRRNAKLRKQFSIFDMKHSNIQFVSTNTKGVVVSEKVLLFETSLDKPEIPVEVESRELICVGNTSKSSIKVQFSMKDDCEKYSMRTVPQIMTIPKGKALEFEVFLTPHCGGTIEDKIILISVCMKNGVTSQVEIQIKGETEISTRIDEDELIEEKKIGQGSFGIVYKGVFRGNQVAIKKMKSVTEGVEDFEKEVAMLEKFRSDYIVHFYGAVMLKKKRCLVTEFAPFGSLEDLIEKTTDCSPVEMSMRDKFMLDAAQGILYLHSNGIIHRDIKPDNILIMSLDQNNKVNAKLTDFGSSRNINMLMTNMTFTKGIGTPKFMAPEVLNKQKYKKEADIFSFGVTLFECYKWGEAYPKNEFKYAWNVVEFIMSGKRLAKHVEMNDERYGIISKCWETIPNERLTAQQVVDMLSVHVK</sequence>
<feature type="domain" description="Protein kinase" evidence="7">
    <location>
        <begin position="1416"/>
        <end position="1679"/>
    </location>
</feature>
<keyword evidence="5" id="KW-1133">Transmembrane helix</keyword>
<dbReference type="EC" id="2.7.11.25" evidence="8"/>
<dbReference type="PROSITE" id="PS50011">
    <property type="entry name" value="PROTEIN_KINASE_DOM"/>
    <property type="match status" value="1"/>
</dbReference>
<dbReference type="InterPro" id="IPR008271">
    <property type="entry name" value="Ser/Thr_kinase_AS"/>
</dbReference>
<proteinExistence type="predicted"/>
<keyword evidence="1" id="KW-0723">Serine/threonine-protein kinase</keyword>
<evidence type="ECO:0000256" key="4">
    <source>
        <dbReference type="PROSITE-ProRule" id="PRU10141"/>
    </source>
</evidence>
<dbReference type="SUPFAM" id="SSF56112">
    <property type="entry name" value="Protein kinase-like (PK-like)"/>
    <property type="match status" value="1"/>
</dbReference>
<dbReference type="KEGG" id="eiv:EIN_227410"/>
<dbReference type="Pfam" id="PF07714">
    <property type="entry name" value="PK_Tyr_Ser-Thr"/>
    <property type="match status" value="1"/>
</dbReference>
<feature type="chain" id="PRO_5001991091" evidence="6">
    <location>
        <begin position="18"/>
        <end position="1679"/>
    </location>
</feature>
<keyword evidence="2 4" id="KW-0547">Nucleotide-binding</keyword>
<organism evidence="8 9">
    <name type="scientific">Entamoeba invadens IP1</name>
    <dbReference type="NCBI Taxonomy" id="370355"/>
    <lineage>
        <taxon>Eukaryota</taxon>
        <taxon>Amoebozoa</taxon>
        <taxon>Evosea</taxon>
        <taxon>Archamoebae</taxon>
        <taxon>Mastigamoebida</taxon>
        <taxon>Entamoebidae</taxon>
        <taxon>Entamoeba</taxon>
    </lineage>
</organism>
<dbReference type="InterPro" id="IPR006212">
    <property type="entry name" value="Furin_repeat"/>
</dbReference>
<gene>
    <name evidence="8" type="ORF">EIN_227410</name>
</gene>
<feature type="signal peptide" evidence="6">
    <location>
        <begin position="1"/>
        <end position="17"/>
    </location>
</feature>
<reference evidence="8 9" key="1">
    <citation type="submission" date="2012-10" db="EMBL/GenBank/DDBJ databases">
        <authorList>
            <person name="Zafar N."/>
            <person name="Inman J."/>
            <person name="Hall N."/>
            <person name="Lorenzi H."/>
            <person name="Caler E."/>
        </authorList>
    </citation>
    <scope>NUCLEOTIDE SEQUENCE [LARGE SCALE GENOMIC DNA]</scope>
    <source>
        <strain evidence="8 9">IP1</strain>
    </source>
</reference>
<dbReference type="SMART" id="SM00181">
    <property type="entry name" value="EGF"/>
    <property type="match status" value="6"/>
</dbReference>
<dbReference type="InterPro" id="IPR011009">
    <property type="entry name" value="Kinase-like_dom_sf"/>
</dbReference>
<evidence type="ECO:0000256" key="6">
    <source>
        <dbReference type="SAM" id="SignalP"/>
    </source>
</evidence>
<dbReference type="InterPro" id="IPR009030">
    <property type="entry name" value="Growth_fac_rcpt_cys_sf"/>
</dbReference>
<dbReference type="Gene3D" id="1.10.510.10">
    <property type="entry name" value="Transferase(Phosphotransferase) domain 1"/>
    <property type="match status" value="1"/>
</dbReference>
<keyword evidence="9" id="KW-1185">Reference proteome</keyword>
<evidence type="ECO:0000259" key="7">
    <source>
        <dbReference type="PROSITE" id="PS50011"/>
    </source>
</evidence>
<dbReference type="InterPro" id="IPR000719">
    <property type="entry name" value="Prot_kinase_dom"/>
</dbReference>
<feature type="transmembrane region" description="Helical" evidence="5">
    <location>
        <begin position="1233"/>
        <end position="1264"/>
    </location>
</feature>
<keyword evidence="6" id="KW-0732">Signal</keyword>
<dbReference type="PANTHER" id="PTHR45756">
    <property type="entry name" value="PALMITOYLTRANSFERASE"/>
    <property type="match status" value="1"/>
</dbReference>
<dbReference type="Gene3D" id="2.10.220.10">
    <property type="entry name" value="Hormone Receptor, Insulin-like Growth Factor Receptor 1, Chain A, domain 2"/>
    <property type="match status" value="1"/>
</dbReference>
<dbReference type="InterPro" id="IPR053215">
    <property type="entry name" value="TKL_Ser/Thr_kinase"/>
</dbReference>
<dbReference type="Proteomes" id="UP000014680">
    <property type="component" value="Unassembled WGS sequence"/>
</dbReference>
<dbReference type="PRINTS" id="PR00109">
    <property type="entry name" value="TYRKINASE"/>
</dbReference>
<dbReference type="OrthoDB" id="30325at2759"/>
<dbReference type="InterPro" id="IPR000742">
    <property type="entry name" value="EGF"/>
</dbReference>
<keyword evidence="8" id="KW-0808">Transferase</keyword>
<dbReference type="SUPFAM" id="SSF57184">
    <property type="entry name" value="Growth factor receptor domain"/>
    <property type="match status" value="4"/>
</dbReference>
<dbReference type="Gene3D" id="3.30.200.20">
    <property type="entry name" value="Phosphorylase Kinase, domain 1"/>
    <property type="match status" value="1"/>
</dbReference>
<evidence type="ECO:0000313" key="8">
    <source>
        <dbReference type="EMBL" id="ELP88328.1"/>
    </source>
</evidence>
<dbReference type="VEuPathDB" id="AmoebaDB:EIN_227410"/>
<keyword evidence="5" id="KW-0472">Membrane</keyword>
<dbReference type="PANTHER" id="PTHR45756:SF1">
    <property type="entry name" value="PROTEIN KINASE DOMAIN CONTAINING PROTEIN"/>
    <property type="match status" value="1"/>
</dbReference>
<accession>A0A0A1U8L8</accession>
<keyword evidence="3 4" id="KW-0067">ATP-binding</keyword>
<evidence type="ECO:0000313" key="9">
    <source>
        <dbReference type="Proteomes" id="UP000014680"/>
    </source>
</evidence>
<evidence type="ECO:0000256" key="2">
    <source>
        <dbReference type="ARBA" id="ARBA00022741"/>
    </source>
</evidence>
<name>A0A0A1U8L8_ENTIV</name>
<dbReference type="GO" id="GO:0004709">
    <property type="term" value="F:MAP kinase kinase kinase activity"/>
    <property type="evidence" value="ECO:0007669"/>
    <property type="project" value="UniProtKB-EC"/>
</dbReference>
<keyword evidence="8" id="KW-0418">Kinase</keyword>
<evidence type="ECO:0000256" key="5">
    <source>
        <dbReference type="SAM" id="Phobius"/>
    </source>
</evidence>
<dbReference type="RefSeq" id="XP_004255099.1">
    <property type="nucleotide sequence ID" value="XM_004255051.1"/>
</dbReference>
<evidence type="ECO:0000256" key="1">
    <source>
        <dbReference type="ARBA" id="ARBA00022527"/>
    </source>
</evidence>
<dbReference type="GeneID" id="14887100"/>
<dbReference type="SMART" id="SM00261">
    <property type="entry name" value="FU"/>
    <property type="match status" value="6"/>
</dbReference>
<dbReference type="SMART" id="SM00220">
    <property type="entry name" value="S_TKc"/>
    <property type="match status" value="1"/>
</dbReference>
<dbReference type="InterPro" id="IPR001245">
    <property type="entry name" value="Ser-Thr/Tyr_kinase_cat_dom"/>
</dbReference>
<feature type="binding site" evidence="4">
    <location>
        <position position="1444"/>
    </location>
    <ligand>
        <name>ATP</name>
        <dbReference type="ChEBI" id="CHEBI:30616"/>
    </ligand>
</feature>
<evidence type="ECO:0000256" key="3">
    <source>
        <dbReference type="ARBA" id="ARBA00022840"/>
    </source>
</evidence>
<dbReference type="EMBL" id="KB206756">
    <property type="protein sequence ID" value="ELP88328.1"/>
    <property type="molecule type" value="Genomic_DNA"/>
</dbReference>
<dbReference type="InterPro" id="IPR017441">
    <property type="entry name" value="Protein_kinase_ATP_BS"/>
</dbReference>
<dbReference type="GO" id="GO:0005524">
    <property type="term" value="F:ATP binding"/>
    <property type="evidence" value="ECO:0007669"/>
    <property type="project" value="UniProtKB-UniRule"/>
</dbReference>
<protein>
    <submittedName>
        <fullName evidence="8">Protein serine/threonine kinase, putative</fullName>
        <ecNumber evidence="8">2.7.11.25</ecNumber>
    </submittedName>
</protein>
<dbReference type="PROSITE" id="PS00108">
    <property type="entry name" value="PROTEIN_KINASE_ST"/>
    <property type="match status" value="1"/>
</dbReference>
<dbReference type="PROSITE" id="PS00107">
    <property type="entry name" value="PROTEIN_KINASE_ATP"/>
    <property type="match status" value="1"/>
</dbReference>
<keyword evidence="5" id="KW-0812">Transmembrane</keyword>